<reference evidence="3 4" key="1">
    <citation type="submission" date="2017-12" db="EMBL/GenBank/DDBJ databases">
        <title>Phages infecting Faecalibacterium prausnitzii belong to novel viral genera that help decipher intestinal viromes.</title>
        <authorList>
            <person name="Petit M.-A."/>
            <person name="De Paepe M."/>
            <person name="Benevides L."/>
            <person name="Langella P."/>
        </authorList>
    </citation>
    <scope>NUCLEOTIDE SEQUENCE [LARGE SCALE GENOMIC DNA]</scope>
</reference>
<evidence type="ECO:0000313" key="4">
    <source>
        <dbReference type="Proteomes" id="UP000241370"/>
    </source>
</evidence>
<dbReference type="RefSeq" id="YP_009797303.1">
    <property type="nucleotide sequence ID" value="NC_047913.1"/>
</dbReference>
<evidence type="ECO:0000259" key="2">
    <source>
        <dbReference type="Pfam" id="PF21847"/>
    </source>
</evidence>
<organism evidence="3 4">
    <name type="scientific">Faecalibacterium phage FP_Mushu</name>
    <dbReference type="NCBI Taxonomy" id="2070185"/>
    <lineage>
        <taxon>Viruses</taxon>
        <taxon>Duplodnaviria</taxon>
        <taxon>Heunggongvirae</taxon>
        <taxon>Uroviricota</taxon>
        <taxon>Caudoviricetes</taxon>
        <taxon>Mushuvirus</taxon>
        <taxon>Mushuvirus mushu</taxon>
    </lineage>
</organism>
<keyword evidence="4" id="KW-1185">Reference proteome</keyword>
<proteinExistence type="predicted"/>
<accession>A0A2K9VGT0</accession>
<dbReference type="Proteomes" id="UP000241370">
    <property type="component" value="Segment"/>
</dbReference>
<dbReference type="GeneID" id="54987716"/>
<evidence type="ECO:0000313" key="3">
    <source>
        <dbReference type="EMBL" id="AUV61517.1"/>
    </source>
</evidence>
<evidence type="ECO:0000256" key="1">
    <source>
        <dbReference type="SAM" id="MobiDB-lite"/>
    </source>
</evidence>
<dbReference type="EMBL" id="MG711460">
    <property type="protein sequence ID" value="AUV61517.1"/>
    <property type="molecule type" value="Genomic_DNA"/>
</dbReference>
<sequence length="68" mass="8042">MLYHKRREKERRQIMRRGKKPTRKQKIRLGQAGLAPENWLVVKQKANGELIILNKYHDTIRVIPPLAG</sequence>
<feature type="domain" description="DUF6906" evidence="2">
    <location>
        <begin position="15"/>
        <end position="64"/>
    </location>
</feature>
<name>A0A2K9VGT0_9CAUD</name>
<protein>
    <recommendedName>
        <fullName evidence="2">DUF6906 domain-containing protein</fullName>
    </recommendedName>
</protein>
<feature type="region of interest" description="Disordered" evidence="1">
    <location>
        <begin position="1"/>
        <end position="26"/>
    </location>
</feature>
<dbReference type="Pfam" id="PF21847">
    <property type="entry name" value="DUF6906"/>
    <property type="match status" value="1"/>
</dbReference>
<dbReference type="KEGG" id="vg:54987716"/>
<dbReference type="InterPro" id="IPR054201">
    <property type="entry name" value="DUF6906"/>
</dbReference>